<keyword evidence="3" id="KW-1185">Reference proteome</keyword>
<dbReference type="Pfam" id="PF03401">
    <property type="entry name" value="TctC"/>
    <property type="match status" value="1"/>
</dbReference>
<evidence type="ECO:0000256" key="1">
    <source>
        <dbReference type="ARBA" id="ARBA00006987"/>
    </source>
</evidence>
<dbReference type="InterPro" id="IPR005064">
    <property type="entry name" value="BUG"/>
</dbReference>
<gene>
    <name evidence="2" type="ORF">GXW71_33325</name>
</gene>
<sequence length="348" mass="36743">MMVENGSIARPRRAGLAARRGVLAGMLAAPGWLGSAWAQQASAQAFPSRPIRLVVPFPPGGAADITARLVGERMSAGLGQPVVIDNRPGAGGNIAAEAVARAAPDGYTLFLGGATIFCANKSLYSSLSFDPVRDFTHLTRVSIGTTVLVVNAREPWRSFAELISAAKEAPDRIVMASSGQGTISHLSLAKLMQSAGVRITHVPYRGLTPGLNDLLGGSVNMMFDGIPALIPHVREGRLRALAVGSANRVGHVPGLEAVPGMAELLPGSGMDMEFWYSIDGPAGLPPEVVARLHLAILHAVGLPDYRERLQPLGFMPITDASPAAFTAYIEQQEPVWRELVRVSGARLE</sequence>
<comment type="caution">
    <text evidence="2">The sequence shown here is derived from an EMBL/GenBank/DDBJ whole genome shotgun (WGS) entry which is preliminary data.</text>
</comment>
<dbReference type="PANTHER" id="PTHR42928">
    <property type="entry name" value="TRICARBOXYLATE-BINDING PROTEIN"/>
    <property type="match status" value="1"/>
</dbReference>
<protein>
    <submittedName>
        <fullName evidence="2">Tripartite tricarboxylate transporter substrate binding protein</fullName>
    </submittedName>
</protein>
<reference evidence="3" key="1">
    <citation type="journal article" date="2021" name="Syst. Appl. Microbiol.">
        <title>Roseomonas hellenica sp. nov., isolated from roots of wild-growing Alkanna tinctoria.</title>
        <authorList>
            <person name="Rat A."/>
            <person name="Naranjo H.D."/>
            <person name="Lebbe L."/>
            <person name="Cnockaert M."/>
            <person name="Krigas N."/>
            <person name="Grigoriadou K."/>
            <person name="Maloupa E."/>
            <person name="Willems A."/>
        </authorList>
    </citation>
    <scope>NUCLEOTIDE SEQUENCE [LARGE SCALE GENOMIC DNA]</scope>
    <source>
        <strain evidence="3">LMG 31523</strain>
    </source>
</reference>
<dbReference type="RefSeq" id="WP_211858164.1">
    <property type="nucleotide sequence ID" value="NZ_JAAGBB010000095.1"/>
</dbReference>
<organism evidence="2 3">
    <name type="scientific">Plastoroseomonas hellenica</name>
    <dbReference type="NCBI Taxonomy" id="2687306"/>
    <lineage>
        <taxon>Bacteria</taxon>
        <taxon>Pseudomonadati</taxon>
        <taxon>Pseudomonadota</taxon>
        <taxon>Alphaproteobacteria</taxon>
        <taxon>Acetobacterales</taxon>
        <taxon>Acetobacteraceae</taxon>
        <taxon>Plastoroseomonas</taxon>
    </lineage>
</organism>
<evidence type="ECO:0000313" key="3">
    <source>
        <dbReference type="Proteomes" id="UP001196870"/>
    </source>
</evidence>
<dbReference type="Gene3D" id="3.40.190.150">
    <property type="entry name" value="Bordetella uptake gene, domain 1"/>
    <property type="match status" value="1"/>
</dbReference>
<dbReference type="EMBL" id="JAAGBB010000095">
    <property type="protein sequence ID" value="MBR0669279.1"/>
    <property type="molecule type" value="Genomic_DNA"/>
</dbReference>
<name>A0ABS5F9N2_9PROT</name>
<dbReference type="InterPro" id="IPR042100">
    <property type="entry name" value="Bug_dom1"/>
</dbReference>
<evidence type="ECO:0000313" key="2">
    <source>
        <dbReference type="EMBL" id="MBR0669279.1"/>
    </source>
</evidence>
<dbReference type="SUPFAM" id="SSF53850">
    <property type="entry name" value="Periplasmic binding protein-like II"/>
    <property type="match status" value="1"/>
</dbReference>
<comment type="similarity">
    <text evidence="1">Belongs to the UPF0065 (bug) family.</text>
</comment>
<dbReference type="Gene3D" id="3.40.190.10">
    <property type="entry name" value="Periplasmic binding protein-like II"/>
    <property type="match status" value="1"/>
</dbReference>
<dbReference type="PANTHER" id="PTHR42928:SF5">
    <property type="entry name" value="BLR1237 PROTEIN"/>
    <property type="match status" value="1"/>
</dbReference>
<dbReference type="PIRSF" id="PIRSF017082">
    <property type="entry name" value="YflP"/>
    <property type="match status" value="1"/>
</dbReference>
<proteinExistence type="inferred from homology"/>
<dbReference type="Proteomes" id="UP001196870">
    <property type="component" value="Unassembled WGS sequence"/>
</dbReference>
<dbReference type="CDD" id="cd07012">
    <property type="entry name" value="PBP2_Bug_TTT"/>
    <property type="match status" value="1"/>
</dbReference>
<accession>A0ABS5F9N2</accession>